<dbReference type="GO" id="GO:0005737">
    <property type="term" value="C:cytoplasm"/>
    <property type="evidence" value="ECO:0007669"/>
    <property type="project" value="UniProtKB-SubCell"/>
</dbReference>
<dbReference type="InterPro" id="IPR017945">
    <property type="entry name" value="DHBP_synth_RibB-like_a/b_dom"/>
</dbReference>
<dbReference type="GO" id="GO:0006450">
    <property type="term" value="P:regulation of translational fidelity"/>
    <property type="evidence" value="ECO:0007669"/>
    <property type="project" value="TreeGrafter"/>
</dbReference>
<dbReference type="GO" id="GO:0003725">
    <property type="term" value="F:double-stranded RNA binding"/>
    <property type="evidence" value="ECO:0007669"/>
    <property type="project" value="UniProtKB-UniRule"/>
</dbReference>
<dbReference type="NCBIfam" id="TIGR00057">
    <property type="entry name" value="L-threonylcarbamoyladenylate synthase"/>
    <property type="match status" value="1"/>
</dbReference>
<evidence type="ECO:0000256" key="12">
    <source>
        <dbReference type="ARBA" id="ARBA00048366"/>
    </source>
</evidence>
<accession>A0A0V8GIA6</accession>
<keyword evidence="5 13" id="KW-0963">Cytoplasm</keyword>
<sequence length="332" mass="35387">MKTEMIDLQTMDEAVRLLQEGEVVAMPTETVYGLAGDATNEAAVRRIFAAKGRPSDNPLIVHVASVEQAHQFVTHIPDVAARLMEAFWPGALTIILESNDTASTLVTAGLDTIGLRMPDHPLALQLIEATGLGLAAPSANRSGKPSPTSSAHVAYDLSGRIAAIVDGGETGIGVESTVIDCTMTPPAILRPGGVTREQIESVIGPVTLDPALSMKDVTPKAPGMKYTHYAPEATLSVVEGDLSFLQQLIDDARQTGHKTGVLLFDGEDVDADVRCSLGNSMETAAQRLYDCLRRFDQTTVDQIFVRDLSEEGVGLAVRNRLHKAAGGRVIRP</sequence>
<evidence type="ECO:0000256" key="2">
    <source>
        <dbReference type="ARBA" id="ARBA00007663"/>
    </source>
</evidence>
<evidence type="ECO:0000256" key="9">
    <source>
        <dbReference type="ARBA" id="ARBA00022741"/>
    </source>
</evidence>
<dbReference type="RefSeq" id="WP_058264525.1">
    <property type="nucleotide sequence ID" value="NZ_FMYN01000001.1"/>
</dbReference>
<dbReference type="InterPro" id="IPR005145">
    <property type="entry name" value="Sua5_C"/>
</dbReference>
<feature type="binding site" evidence="14">
    <location>
        <position position="176"/>
    </location>
    <ligand>
        <name>L-threonine</name>
        <dbReference type="ChEBI" id="CHEBI:57926"/>
    </ligand>
</feature>
<comment type="similarity">
    <text evidence="2 13">Belongs to the SUA5 family.</text>
</comment>
<feature type="binding site" evidence="14">
    <location>
        <position position="138"/>
    </location>
    <ligand>
        <name>ATP</name>
        <dbReference type="ChEBI" id="CHEBI:30616"/>
    </ligand>
</feature>
<dbReference type="InterPro" id="IPR038385">
    <property type="entry name" value="Sua5/YwlC_C"/>
</dbReference>
<feature type="binding site" evidence="14">
    <location>
        <position position="57"/>
    </location>
    <ligand>
        <name>ATP</name>
        <dbReference type="ChEBI" id="CHEBI:30616"/>
    </ligand>
</feature>
<keyword evidence="7 13" id="KW-0819">tRNA processing</keyword>
<evidence type="ECO:0000256" key="10">
    <source>
        <dbReference type="ARBA" id="ARBA00022840"/>
    </source>
</evidence>
<dbReference type="PROSITE" id="PS51163">
    <property type="entry name" value="YRDC"/>
    <property type="match status" value="1"/>
</dbReference>
<keyword evidence="9 13" id="KW-0547">Nucleotide-binding</keyword>
<dbReference type="GO" id="GO:0005524">
    <property type="term" value="F:ATP binding"/>
    <property type="evidence" value="ECO:0007669"/>
    <property type="project" value="UniProtKB-UniRule"/>
</dbReference>
<dbReference type="InterPro" id="IPR050156">
    <property type="entry name" value="TC-AMP_synthase_SUA5"/>
</dbReference>
<dbReference type="FunFam" id="3.90.870.10:FF:000008">
    <property type="entry name" value="Threonylcarbamoyl-AMP synthase"/>
    <property type="match status" value="1"/>
</dbReference>
<dbReference type="InterPro" id="IPR010923">
    <property type="entry name" value="T(6)A37_SUA5"/>
</dbReference>
<name>A0A0V8GIA6_9BACL</name>
<comment type="catalytic activity">
    <reaction evidence="12 13">
        <text>L-threonine + hydrogencarbonate + ATP = L-threonylcarbamoyladenylate + diphosphate + H2O</text>
        <dbReference type="Rhea" id="RHEA:36407"/>
        <dbReference type="ChEBI" id="CHEBI:15377"/>
        <dbReference type="ChEBI" id="CHEBI:17544"/>
        <dbReference type="ChEBI" id="CHEBI:30616"/>
        <dbReference type="ChEBI" id="CHEBI:33019"/>
        <dbReference type="ChEBI" id="CHEBI:57926"/>
        <dbReference type="ChEBI" id="CHEBI:73682"/>
        <dbReference type="EC" id="2.7.7.87"/>
    </reaction>
</comment>
<feature type="binding site" evidence="14">
    <location>
        <position position="62"/>
    </location>
    <ligand>
        <name>L-threonine</name>
        <dbReference type="ChEBI" id="CHEBI:57926"/>
    </ligand>
</feature>
<feature type="binding site" evidence="14">
    <location>
        <position position="112"/>
    </location>
    <ligand>
        <name>ATP</name>
        <dbReference type="ChEBI" id="CHEBI:30616"/>
    </ligand>
</feature>
<dbReference type="OrthoDB" id="9814580at2"/>
<dbReference type="PANTHER" id="PTHR17490">
    <property type="entry name" value="SUA5"/>
    <property type="match status" value="1"/>
</dbReference>
<dbReference type="InterPro" id="IPR006070">
    <property type="entry name" value="Sua5-like_dom"/>
</dbReference>
<gene>
    <name evidence="16" type="ORF">AS033_00490</name>
</gene>
<feature type="binding site" evidence="14">
    <location>
        <position position="190"/>
    </location>
    <ligand>
        <name>ATP</name>
        <dbReference type="ChEBI" id="CHEBI:30616"/>
    </ligand>
</feature>
<evidence type="ECO:0000313" key="16">
    <source>
        <dbReference type="EMBL" id="KSU49878.1"/>
    </source>
</evidence>
<proteinExistence type="inferred from homology"/>
<dbReference type="GO" id="GO:0008033">
    <property type="term" value="P:tRNA processing"/>
    <property type="evidence" value="ECO:0007669"/>
    <property type="project" value="UniProtKB-KW"/>
</dbReference>
<feature type="domain" description="YrdC-like" evidence="15">
    <location>
        <begin position="8"/>
        <end position="194"/>
    </location>
</feature>
<evidence type="ECO:0000256" key="3">
    <source>
        <dbReference type="ARBA" id="ARBA00012584"/>
    </source>
</evidence>
<dbReference type="PIRSF" id="PIRSF004930">
    <property type="entry name" value="Tln_factor_SUA5"/>
    <property type="match status" value="1"/>
</dbReference>
<evidence type="ECO:0000256" key="13">
    <source>
        <dbReference type="PIRNR" id="PIRNR004930"/>
    </source>
</evidence>
<evidence type="ECO:0000256" key="6">
    <source>
        <dbReference type="ARBA" id="ARBA00022679"/>
    </source>
</evidence>
<feature type="binding site" evidence="14">
    <location>
        <position position="146"/>
    </location>
    <ligand>
        <name>ATP</name>
        <dbReference type="ChEBI" id="CHEBI:30616"/>
    </ligand>
</feature>
<dbReference type="Gene3D" id="3.40.50.11030">
    <property type="entry name" value="Threonylcarbamoyl-AMP synthase, C-terminal domain"/>
    <property type="match status" value="1"/>
</dbReference>
<feature type="binding site" evidence="14">
    <location>
        <position position="229"/>
    </location>
    <ligand>
        <name>ATP</name>
        <dbReference type="ChEBI" id="CHEBI:30616"/>
    </ligand>
</feature>
<dbReference type="Pfam" id="PF03481">
    <property type="entry name" value="Sua5_C"/>
    <property type="match status" value="1"/>
</dbReference>
<keyword evidence="10 13" id="KW-0067">ATP-binding</keyword>
<evidence type="ECO:0000256" key="5">
    <source>
        <dbReference type="ARBA" id="ARBA00022490"/>
    </source>
</evidence>
<evidence type="ECO:0000256" key="8">
    <source>
        <dbReference type="ARBA" id="ARBA00022695"/>
    </source>
</evidence>
<evidence type="ECO:0000256" key="7">
    <source>
        <dbReference type="ARBA" id="ARBA00022694"/>
    </source>
</evidence>
<feature type="binding site" evidence="14">
    <location>
        <position position="53"/>
    </location>
    <ligand>
        <name>ATP</name>
        <dbReference type="ChEBI" id="CHEBI:30616"/>
    </ligand>
</feature>
<dbReference type="EC" id="2.7.7.87" evidence="3 13"/>
<protein>
    <recommendedName>
        <fullName evidence="4 13">Threonylcarbamoyl-AMP synthase</fullName>
        <shortName evidence="13">TC-AMP synthase</shortName>
        <ecNumber evidence="3 13">2.7.7.87</ecNumber>
    </recommendedName>
    <alternativeName>
        <fullName evidence="11 13">L-threonylcarbamoyladenylate synthase</fullName>
    </alternativeName>
</protein>
<evidence type="ECO:0000256" key="1">
    <source>
        <dbReference type="ARBA" id="ARBA00004496"/>
    </source>
</evidence>
<dbReference type="Proteomes" id="UP000053797">
    <property type="component" value="Unassembled WGS sequence"/>
</dbReference>
<dbReference type="Pfam" id="PF01300">
    <property type="entry name" value="Sua5_yciO_yrdC"/>
    <property type="match status" value="1"/>
</dbReference>
<dbReference type="PANTHER" id="PTHR17490:SF16">
    <property type="entry name" value="THREONYLCARBAMOYL-AMP SYNTHASE"/>
    <property type="match status" value="1"/>
</dbReference>
<evidence type="ECO:0000256" key="14">
    <source>
        <dbReference type="PIRSR" id="PIRSR004930-1"/>
    </source>
</evidence>
<evidence type="ECO:0000259" key="15">
    <source>
        <dbReference type="PROSITE" id="PS51163"/>
    </source>
</evidence>
<comment type="subcellular location">
    <subcellularLocation>
        <location evidence="1 13">Cytoplasm</location>
    </subcellularLocation>
</comment>
<dbReference type="Gene3D" id="3.90.870.10">
    <property type="entry name" value="DHBP synthase"/>
    <property type="match status" value="1"/>
</dbReference>
<organism evidence="16 17">
    <name type="scientific">Exiguobacterium indicum</name>
    <dbReference type="NCBI Taxonomy" id="296995"/>
    <lineage>
        <taxon>Bacteria</taxon>
        <taxon>Bacillati</taxon>
        <taxon>Bacillota</taxon>
        <taxon>Bacilli</taxon>
        <taxon>Bacillales</taxon>
        <taxon>Bacillales Family XII. Incertae Sedis</taxon>
        <taxon>Exiguobacterium</taxon>
    </lineage>
</organism>
<dbReference type="GO" id="GO:0061710">
    <property type="term" value="F:L-threonylcarbamoyladenylate synthase"/>
    <property type="evidence" value="ECO:0007669"/>
    <property type="project" value="UniProtKB-EC"/>
</dbReference>
<evidence type="ECO:0000313" key="17">
    <source>
        <dbReference type="Proteomes" id="UP000053797"/>
    </source>
</evidence>
<dbReference type="SUPFAM" id="SSF55821">
    <property type="entry name" value="YrdC/RibB"/>
    <property type="match status" value="1"/>
</dbReference>
<feature type="binding site" evidence="14">
    <location>
        <position position="30"/>
    </location>
    <ligand>
        <name>L-threonine</name>
        <dbReference type="ChEBI" id="CHEBI:57926"/>
    </ligand>
</feature>
<comment type="caution">
    <text evidence="16">The sequence shown here is derived from an EMBL/GenBank/DDBJ whole genome shotgun (WGS) entry which is preliminary data.</text>
</comment>
<reference evidence="16 17" key="1">
    <citation type="journal article" date="2015" name="Int. J. Syst. Evol. Microbiol.">
        <title>Exiguobacterium enclense sp. nov., isolated from sediment.</title>
        <authorList>
            <person name="Dastager S.G."/>
            <person name="Mawlankar R."/>
            <person name="Sonalkar V.V."/>
            <person name="Thorat M.N."/>
            <person name="Mual P."/>
            <person name="Verma A."/>
            <person name="Krishnamurthi S."/>
            <person name="Tang S.K."/>
            <person name="Li W.J."/>
        </authorList>
    </citation>
    <scope>NUCLEOTIDE SEQUENCE [LARGE SCALE GENOMIC DNA]</scope>
    <source>
        <strain evidence="16 17">NIO-1109</strain>
    </source>
</reference>
<feature type="binding site" evidence="14">
    <location>
        <position position="116"/>
    </location>
    <ligand>
        <name>L-threonine</name>
        <dbReference type="ChEBI" id="CHEBI:57926"/>
    </ligand>
</feature>
<keyword evidence="8 13" id="KW-0548">Nucleotidyltransferase</keyword>
<dbReference type="EMBL" id="LNQL01000001">
    <property type="protein sequence ID" value="KSU49878.1"/>
    <property type="molecule type" value="Genomic_DNA"/>
</dbReference>
<comment type="function">
    <text evidence="13">Required for the formation of a threonylcarbamoyl group on adenosine at position 37 (t(6)A37) in tRNAs that read codons beginning with adenine.</text>
</comment>
<evidence type="ECO:0000256" key="11">
    <source>
        <dbReference type="ARBA" id="ARBA00029774"/>
    </source>
</evidence>
<dbReference type="AlphaFoldDB" id="A0A0V8GIA6"/>
<evidence type="ECO:0000256" key="4">
    <source>
        <dbReference type="ARBA" id="ARBA00015492"/>
    </source>
</evidence>
<dbReference type="GO" id="GO:0000049">
    <property type="term" value="F:tRNA binding"/>
    <property type="evidence" value="ECO:0007669"/>
    <property type="project" value="TreeGrafter"/>
</dbReference>
<keyword evidence="6 13" id="KW-0808">Transferase</keyword>
<feature type="binding site" evidence="14">
    <location>
        <position position="136"/>
    </location>
    <ligand>
        <name>L-threonine</name>
        <dbReference type="ChEBI" id="CHEBI:57926"/>
    </ligand>
</feature>